<dbReference type="Proteomes" id="UP000252107">
    <property type="component" value="Unassembled WGS sequence"/>
</dbReference>
<accession>A0A367S2A9</accession>
<evidence type="ECO:0000313" key="1">
    <source>
        <dbReference type="EMBL" id="RCJ42379.1"/>
    </source>
</evidence>
<keyword evidence="2" id="KW-1185">Reference proteome</keyword>
<protein>
    <submittedName>
        <fullName evidence="1">Uncharacterized protein</fullName>
    </submittedName>
</protein>
<comment type="caution">
    <text evidence="1">The sequence shown here is derived from an EMBL/GenBank/DDBJ whole genome shotgun (WGS) entry which is preliminary data.</text>
</comment>
<gene>
    <name evidence="1" type="ORF">A6770_35015</name>
</gene>
<evidence type="ECO:0000313" key="2">
    <source>
        <dbReference type="Proteomes" id="UP000252107"/>
    </source>
</evidence>
<organism evidence="1 2">
    <name type="scientific">Nostoc minutum NIES-26</name>
    <dbReference type="NCBI Taxonomy" id="1844469"/>
    <lineage>
        <taxon>Bacteria</taxon>
        <taxon>Bacillati</taxon>
        <taxon>Cyanobacteriota</taxon>
        <taxon>Cyanophyceae</taxon>
        <taxon>Nostocales</taxon>
        <taxon>Nostocaceae</taxon>
        <taxon>Nostoc</taxon>
    </lineage>
</organism>
<dbReference type="AlphaFoldDB" id="A0A367S2A9"/>
<dbReference type="EMBL" id="LXQD01000008">
    <property type="protein sequence ID" value="RCJ42379.1"/>
    <property type="molecule type" value="Genomic_DNA"/>
</dbReference>
<name>A0A367S2A9_9NOSO</name>
<reference evidence="1" key="1">
    <citation type="submission" date="2016-04" db="EMBL/GenBank/DDBJ databases">
        <authorList>
            <person name="Tabuchi Yagui T.R."/>
        </authorList>
    </citation>
    <scope>NUCLEOTIDE SEQUENCE [LARGE SCALE GENOMIC DNA]</scope>
    <source>
        <strain evidence="1">NIES-26</strain>
    </source>
</reference>
<sequence length="81" mass="8807">MSIFPASTSVHTQPLLLIFNPFLLTSASEIATPFIAIYDAAPALMQLHGAIVQLERPSGFNGLKNALVNDLSDYIPIPRQK</sequence>
<proteinExistence type="predicted"/>